<keyword evidence="3" id="KW-1185">Reference proteome</keyword>
<evidence type="ECO:0000256" key="1">
    <source>
        <dbReference type="SAM" id="SignalP"/>
    </source>
</evidence>
<keyword evidence="1" id="KW-0732">Signal</keyword>
<comment type="caution">
    <text evidence="2">The sequence shown here is derived from an EMBL/GenBank/DDBJ whole genome shotgun (WGS) entry which is preliminary data.</text>
</comment>
<sequence length="137" mass="14905">MSFKTIVAFLVAAISVNASSIPHKRAPLTFGPFTPEQWSDYTQLISHVEASGAMAFNPNASPSRSVFFTSEQLSEFNQRTSIVKALGVIKTKRDQNSEPLREFTQQLSSMLSSQGLIPSKHDPLTLGPFTDFAGAVA</sequence>
<feature type="signal peptide" evidence="1">
    <location>
        <begin position="1"/>
        <end position="18"/>
    </location>
</feature>
<evidence type="ECO:0000313" key="3">
    <source>
        <dbReference type="Proteomes" id="UP000736335"/>
    </source>
</evidence>
<protein>
    <submittedName>
        <fullName evidence="2">Uncharacterized protein</fullName>
    </submittedName>
</protein>
<evidence type="ECO:0000313" key="2">
    <source>
        <dbReference type="EMBL" id="KAF9778250.1"/>
    </source>
</evidence>
<organism evidence="2 3">
    <name type="scientific">Thelephora terrestris</name>
    <dbReference type="NCBI Taxonomy" id="56493"/>
    <lineage>
        <taxon>Eukaryota</taxon>
        <taxon>Fungi</taxon>
        <taxon>Dikarya</taxon>
        <taxon>Basidiomycota</taxon>
        <taxon>Agaricomycotina</taxon>
        <taxon>Agaricomycetes</taxon>
        <taxon>Thelephorales</taxon>
        <taxon>Thelephoraceae</taxon>
        <taxon>Thelephora</taxon>
    </lineage>
</organism>
<name>A0A9P6L1N3_9AGAM</name>
<dbReference type="EMBL" id="WIUZ02000024">
    <property type="protein sequence ID" value="KAF9778250.1"/>
    <property type="molecule type" value="Genomic_DNA"/>
</dbReference>
<feature type="chain" id="PRO_5040195596" evidence="1">
    <location>
        <begin position="19"/>
        <end position="137"/>
    </location>
</feature>
<dbReference type="Proteomes" id="UP000736335">
    <property type="component" value="Unassembled WGS sequence"/>
</dbReference>
<proteinExistence type="predicted"/>
<reference evidence="2" key="2">
    <citation type="submission" date="2020-11" db="EMBL/GenBank/DDBJ databases">
        <authorList>
            <consortium name="DOE Joint Genome Institute"/>
            <person name="Kuo A."/>
            <person name="Miyauchi S."/>
            <person name="Kiss E."/>
            <person name="Drula E."/>
            <person name="Kohler A."/>
            <person name="Sanchez-Garcia M."/>
            <person name="Andreopoulos B."/>
            <person name="Barry K.W."/>
            <person name="Bonito G."/>
            <person name="Buee M."/>
            <person name="Carver A."/>
            <person name="Chen C."/>
            <person name="Cichocki N."/>
            <person name="Clum A."/>
            <person name="Culley D."/>
            <person name="Crous P.W."/>
            <person name="Fauchery L."/>
            <person name="Girlanda M."/>
            <person name="Hayes R."/>
            <person name="Keri Z."/>
            <person name="Labutti K."/>
            <person name="Lipzen A."/>
            <person name="Lombard V."/>
            <person name="Magnuson J."/>
            <person name="Maillard F."/>
            <person name="Morin E."/>
            <person name="Murat C."/>
            <person name="Nolan M."/>
            <person name="Ohm R."/>
            <person name="Pangilinan J."/>
            <person name="Pereira M."/>
            <person name="Perotto S."/>
            <person name="Peter M."/>
            <person name="Riley R."/>
            <person name="Sitrit Y."/>
            <person name="Stielow B."/>
            <person name="Szollosi G."/>
            <person name="Zifcakova L."/>
            <person name="Stursova M."/>
            <person name="Spatafora J.W."/>
            <person name="Tedersoo L."/>
            <person name="Vaario L.-M."/>
            <person name="Yamada A."/>
            <person name="Yan M."/>
            <person name="Wang P."/>
            <person name="Xu J."/>
            <person name="Bruns T."/>
            <person name="Baldrian P."/>
            <person name="Vilgalys R."/>
            <person name="Henrissat B."/>
            <person name="Grigoriev I.V."/>
            <person name="Hibbett D."/>
            <person name="Nagy L.G."/>
            <person name="Martin F.M."/>
        </authorList>
    </citation>
    <scope>NUCLEOTIDE SEQUENCE</scope>
    <source>
        <strain evidence="2">UH-Tt-Lm1</strain>
    </source>
</reference>
<reference evidence="2" key="1">
    <citation type="journal article" date="2020" name="Nat. Commun.">
        <title>Large-scale genome sequencing of mycorrhizal fungi provides insights into the early evolution of symbiotic traits.</title>
        <authorList>
            <person name="Miyauchi S."/>
            <person name="Kiss E."/>
            <person name="Kuo A."/>
            <person name="Drula E."/>
            <person name="Kohler A."/>
            <person name="Sanchez-Garcia M."/>
            <person name="Morin E."/>
            <person name="Andreopoulos B."/>
            <person name="Barry K.W."/>
            <person name="Bonito G."/>
            <person name="Buee M."/>
            <person name="Carver A."/>
            <person name="Chen C."/>
            <person name="Cichocki N."/>
            <person name="Clum A."/>
            <person name="Culley D."/>
            <person name="Crous P.W."/>
            <person name="Fauchery L."/>
            <person name="Girlanda M."/>
            <person name="Hayes R.D."/>
            <person name="Keri Z."/>
            <person name="LaButti K."/>
            <person name="Lipzen A."/>
            <person name="Lombard V."/>
            <person name="Magnuson J."/>
            <person name="Maillard F."/>
            <person name="Murat C."/>
            <person name="Nolan M."/>
            <person name="Ohm R.A."/>
            <person name="Pangilinan J."/>
            <person name="Pereira M.F."/>
            <person name="Perotto S."/>
            <person name="Peter M."/>
            <person name="Pfister S."/>
            <person name="Riley R."/>
            <person name="Sitrit Y."/>
            <person name="Stielow J.B."/>
            <person name="Szollosi G."/>
            <person name="Zifcakova L."/>
            <person name="Stursova M."/>
            <person name="Spatafora J.W."/>
            <person name="Tedersoo L."/>
            <person name="Vaario L.M."/>
            <person name="Yamada A."/>
            <person name="Yan M."/>
            <person name="Wang P."/>
            <person name="Xu J."/>
            <person name="Bruns T."/>
            <person name="Baldrian P."/>
            <person name="Vilgalys R."/>
            <person name="Dunand C."/>
            <person name="Henrissat B."/>
            <person name="Grigoriev I.V."/>
            <person name="Hibbett D."/>
            <person name="Nagy L.G."/>
            <person name="Martin F.M."/>
        </authorList>
    </citation>
    <scope>NUCLEOTIDE SEQUENCE</scope>
    <source>
        <strain evidence="2">UH-Tt-Lm1</strain>
    </source>
</reference>
<dbReference type="AlphaFoldDB" id="A0A9P6L1N3"/>
<gene>
    <name evidence="2" type="ORF">BJ322DRAFT_1093990</name>
</gene>
<accession>A0A9P6L1N3</accession>